<accession>A0A365XRH6</accession>
<dbReference type="SUPFAM" id="SSF46785">
    <property type="entry name" value="Winged helix' DNA-binding domain"/>
    <property type="match status" value="1"/>
</dbReference>
<dbReference type="GO" id="GO:0003700">
    <property type="term" value="F:DNA-binding transcription factor activity"/>
    <property type="evidence" value="ECO:0007669"/>
    <property type="project" value="TreeGrafter"/>
</dbReference>
<keyword evidence="3" id="KW-0804">Transcription</keyword>
<dbReference type="PANTHER" id="PTHR24567">
    <property type="entry name" value="CRP FAMILY TRANSCRIPTIONAL REGULATORY PROTEIN"/>
    <property type="match status" value="1"/>
</dbReference>
<dbReference type="PROSITE" id="PS50042">
    <property type="entry name" value="CNMP_BINDING_3"/>
    <property type="match status" value="1"/>
</dbReference>
<dbReference type="PANTHER" id="PTHR24567:SF74">
    <property type="entry name" value="HTH-TYPE TRANSCRIPTIONAL REGULATOR ARCR"/>
    <property type="match status" value="1"/>
</dbReference>
<name>A0A365XRH6_9BACT</name>
<dbReference type="OrthoDB" id="5457083at2"/>
<dbReference type="InterPro" id="IPR018490">
    <property type="entry name" value="cNMP-bd_dom_sf"/>
</dbReference>
<evidence type="ECO:0000313" key="6">
    <source>
        <dbReference type="Proteomes" id="UP000253410"/>
    </source>
</evidence>
<keyword evidence="6" id="KW-1185">Reference proteome</keyword>
<dbReference type="Pfam" id="PF00027">
    <property type="entry name" value="cNMP_binding"/>
    <property type="match status" value="1"/>
</dbReference>
<dbReference type="Gene3D" id="2.60.120.10">
    <property type="entry name" value="Jelly Rolls"/>
    <property type="match status" value="1"/>
</dbReference>
<dbReference type="InterPro" id="IPR000595">
    <property type="entry name" value="cNMP-bd_dom"/>
</dbReference>
<evidence type="ECO:0000256" key="1">
    <source>
        <dbReference type="ARBA" id="ARBA00023015"/>
    </source>
</evidence>
<dbReference type="AlphaFoldDB" id="A0A365XRH6"/>
<dbReference type="InterPro" id="IPR012318">
    <property type="entry name" value="HTH_CRP"/>
</dbReference>
<dbReference type="SMART" id="SM00100">
    <property type="entry name" value="cNMP"/>
    <property type="match status" value="1"/>
</dbReference>
<proteinExistence type="predicted"/>
<dbReference type="SUPFAM" id="SSF51206">
    <property type="entry name" value="cAMP-binding domain-like"/>
    <property type="match status" value="1"/>
</dbReference>
<gene>
    <name evidence="5" type="ORF">DF182_20640</name>
</gene>
<sequence length="250" mass="28667">MICIPVIVIVIKFLNFRKINSFNCEKTGHLSQHTMIHTNRAILSFIEDTLTEAEKKDRVFLQSYPAGTRLLTQGQRNKYVLVQKTGLSKCYITEDNGKDFIIQFLGEGELLGELELIQQSSNLTTVTALTPVTAWCITTDYFTYLISHNMVLNRLLMESLANRLAQTSARASYQQVYPAEYTMLKLLSVLARQQTAFSKKDLADYLGVSVRSFNRTLKQLREKSIIHPDSFDLYLDRASFERLIQTYGEQ</sequence>
<dbReference type="EMBL" id="QFFJ01000002">
    <property type="protein sequence ID" value="RBL88956.1"/>
    <property type="molecule type" value="Genomic_DNA"/>
</dbReference>
<evidence type="ECO:0000256" key="3">
    <source>
        <dbReference type="ARBA" id="ARBA00023163"/>
    </source>
</evidence>
<keyword evidence="1" id="KW-0805">Transcription regulation</keyword>
<dbReference type="InterPro" id="IPR036390">
    <property type="entry name" value="WH_DNA-bd_sf"/>
</dbReference>
<dbReference type="Proteomes" id="UP000253410">
    <property type="component" value="Unassembled WGS sequence"/>
</dbReference>
<reference evidence="5 6" key="1">
    <citation type="submission" date="2018-05" db="EMBL/GenBank/DDBJ databases">
        <title>Chitinophaga sp. K3CV102501T nov., isolated from isolated from a monsoon evergreen broad-leaved forest soil.</title>
        <authorList>
            <person name="Lv Y."/>
        </authorList>
    </citation>
    <scope>NUCLEOTIDE SEQUENCE [LARGE SCALE GENOMIC DNA]</scope>
    <source>
        <strain evidence="5 6">GDMCC 1.1325</strain>
    </source>
</reference>
<dbReference type="Pfam" id="PF13545">
    <property type="entry name" value="HTH_Crp_2"/>
    <property type="match status" value="1"/>
</dbReference>
<dbReference type="GO" id="GO:0003677">
    <property type="term" value="F:DNA binding"/>
    <property type="evidence" value="ECO:0007669"/>
    <property type="project" value="UniProtKB-KW"/>
</dbReference>
<dbReference type="InterPro" id="IPR050397">
    <property type="entry name" value="Env_Response_Regulators"/>
</dbReference>
<comment type="caution">
    <text evidence="5">The sequence shown here is derived from an EMBL/GenBank/DDBJ whole genome shotgun (WGS) entry which is preliminary data.</text>
</comment>
<dbReference type="InterPro" id="IPR014710">
    <property type="entry name" value="RmlC-like_jellyroll"/>
</dbReference>
<feature type="domain" description="Cyclic nucleotide-binding" evidence="4">
    <location>
        <begin position="57"/>
        <end position="163"/>
    </location>
</feature>
<dbReference type="GO" id="GO:0005829">
    <property type="term" value="C:cytosol"/>
    <property type="evidence" value="ECO:0007669"/>
    <property type="project" value="TreeGrafter"/>
</dbReference>
<keyword evidence="2" id="KW-0238">DNA-binding</keyword>
<evidence type="ECO:0000259" key="4">
    <source>
        <dbReference type="PROSITE" id="PS50042"/>
    </source>
</evidence>
<organism evidence="5 6">
    <name type="scientific">Chitinophaga flava</name>
    <dbReference type="NCBI Taxonomy" id="2259036"/>
    <lineage>
        <taxon>Bacteria</taxon>
        <taxon>Pseudomonadati</taxon>
        <taxon>Bacteroidota</taxon>
        <taxon>Chitinophagia</taxon>
        <taxon>Chitinophagales</taxon>
        <taxon>Chitinophagaceae</taxon>
        <taxon>Chitinophaga</taxon>
    </lineage>
</organism>
<protein>
    <submittedName>
        <fullName evidence="5">Crp/Fnr family transcriptional regulator</fullName>
    </submittedName>
</protein>
<evidence type="ECO:0000313" key="5">
    <source>
        <dbReference type="EMBL" id="RBL88956.1"/>
    </source>
</evidence>
<evidence type="ECO:0000256" key="2">
    <source>
        <dbReference type="ARBA" id="ARBA00023125"/>
    </source>
</evidence>